<evidence type="ECO:0000256" key="1">
    <source>
        <dbReference type="SAM" id="Phobius"/>
    </source>
</evidence>
<feature type="transmembrane region" description="Helical" evidence="1">
    <location>
        <begin position="12"/>
        <end position="28"/>
    </location>
</feature>
<comment type="caution">
    <text evidence="2">The sequence shown here is derived from an EMBL/GenBank/DDBJ whole genome shotgun (WGS) entry which is preliminary data.</text>
</comment>
<evidence type="ECO:0008006" key="4">
    <source>
        <dbReference type="Google" id="ProtNLM"/>
    </source>
</evidence>
<keyword evidence="1" id="KW-0472">Membrane</keyword>
<gene>
    <name evidence="2" type="ORF">E6C27_scaffold147G00050</name>
</gene>
<dbReference type="Proteomes" id="UP000321393">
    <property type="component" value="Unassembled WGS sequence"/>
</dbReference>
<dbReference type="InterPro" id="IPR038765">
    <property type="entry name" value="Papain-like_cys_pep_sf"/>
</dbReference>
<accession>A0A5A7T506</accession>
<dbReference type="Gene3D" id="3.40.395.10">
    <property type="entry name" value="Adenoviral Proteinase, Chain A"/>
    <property type="match status" value="1"/>
</dbReference>
<sequence length="124" mass="14636">MIESLKNFTFMRPIAIACLDVYMMYLYTRMESSRTLNLYKFVDTGSISCGSFKEERAQLLTARLLRTDYDQLLLIPYNFGNHWTLVVINLKKGVAFWIDHLKNRIDPDVTEVVERSFNIMKKKK</sequence>
<keyword evidence="1" id="KW-0812">Transmembrane</keyword>
<reference evidence="2 3" key="1">
    <citation type="submission" date="2019-08" db="EMBL/GenBank/DDBJ databases">
        <title>Draft genome sequences of two oriental melons (Cucumis melo L. var makuwa).</title>
        <authorList>
            <person name="Kwon S.-Y."/>
        </authorList>
    </citation>
    <scope>NUCLEOTIDE SEQUENCE [LARGE SCALE GENOMIC DNA]</scope>
    <source>
        <strain evidence="3">cv. SW 3</strain>
        <tissue evidence="2">Leaf</tissue>
    </source>
</reference>
<organism evidence="2 3">
    <name type="scientific">Cucumis melo var. makuwa</name>
    <name type="common">Oriental melon</name>
    <dbReference type="NCBI Taxonomy" id="1194695"/>
    <lineage>
        <taxon>Eukaryota</taxon>
        <taxon>Viridiplantae</taxon>
        <taxon>Streptophyta</taxon>
        <taxon>Embryophyta</taxon>
        <taxon>Tracheophyta</taxon>
        <taxon>Spermatophyta</taxon>
        <taxon>Magnoliopsida</taxon>
        <taxon>eudicotyledons</taxon>
        <taxon>Gunneridae</taxon>
        <taxon>Pentapetalae</taxon>
        <taxon>rosids</taxon>
        <taxon>fabids</taxon>
        <taxon>Cucurbitales</taxon>
        <taxon>Cucurbitaceae</taxon>
        <taxon>Benincaseae</taxon>
        <taxon>Cucumis</taxon>
    </lineage>
</organism>
<dbReference type="EMBL" id="SSTE01019655">
    <property type="protein sequence ID" value="KAA0036439.1"/>
    <property type="molecule type" value="Genomic_DNA"/>
</dbReference>
<keyword evidence="1" id="KW-1133">Transmembrane helix</keyword>
<protein>
    <recommendedName>
        <fullName evidence="4">Ubiquitin-like protease family profile domain-containing protein</fullName>
    </recommendedName>
</protein>
<evidence type="ECO:0000313" key="3">
    <source>
        <dbReference type="Proteomes" id="UP000321393"/>
    </source>
</evidence>
<dbReference type="AlphaFoldDB" id="A0A5A7T506"/>
<dbReference type="OrthoDB" id="1899935at2759"/>
<dbReference type="SUPFAM" id="SSF54001">
    <property type="entry name" value="Cysteine proteinases"/>
    <property type="match status" value="1"/>
</dbReference>
<name>A0A5A7T506_CUCMM</name>
<evidence type="ECO:0000313" key="2">
    <source>
        <dbReference type="EMBL" id="KAA0036439.1"/>
    </source>
</evidence>
<proteinExistence type="predicted"/>